<dbReference type="SUPFAM" id="SSF81383">
    <property type="entry name" value="F-box domain"/>
    <property type="match status" value="1"/>
</dbReference>
<dbReference type="InterPro" id="IPR001810">
    <property type="entry name" value="F-box_dom"/>
</dbReference>
<dbReference type="Pfam" id="PF00646">
    <property type="entry name" value="F-box"/>
    <property type="match status" value="1"/>
</dbReference>
<evidence type="ECO:0000313" key="3">
    <source>
        <dbReference type="EMBL" id="KAJ3687973.1"/>
    </source>
</evidence>
<sequence length="433" mass="49002">MGGADRISALPEEIKISILSLLDVKYAIRTSALARSWRHLWTHLPCLYIGAYQDQLGDGSVAVSSDWIERAHHLISSLRGPLLVFKLCHRFRSHQAPLIQRLLDLLLQKGGVETLNLEFICHRLLVHLPPFHSLKVLQLYQCHVLLPTGFQGFRSLTTLELELVEISNDHLHFLIHTSNNLTTFSGTDFVRSQKPLSINISSPLLRHLKFGIDCSIEKVSVISAPCLEQVEIIHWNRDHTDPSSKKLASAALGLLISVSMVSSLDLNFEILKSLSLVTLPINFTFYRLRSLNVFFFIDCMNKRMCDAFLWLLSSMPFLEELDLIHGDSDDSDQINRVVILMEELLGKKRDGISCFNQTLESVTIRTGGIMAAINLGKFFLLNAKVLKLMQFQCWKRSHVEPGRIEELQKAEVTSSDAKVVIFCYNEGVTINVK</sequence>
<organism evidence="3 4">
    <name type="scientific">Rhynchospora tenuis</name>
    <dbReference type="NCBI Taxonomy" id="198213"/>
    <lineage>
        <taxon>Eukaryota</taxon>
        <taxon>Viridiplantae</taxon>
        <taxon>Streptophyta</taxon>
        <taxon>Embryophyta</taxon>
        <taxon>Tracheophyta</taxon>
        <taxon>Spermatophyta</taxon>
        <taxon>Magnoliopsida</taxon>
        <taxon>Liliopsida</taxon>
        <taxon>Poales</taxon>
        <taxon>Cyperaceae</taxon>
        <taxon>Cyperoideae</taxon>
        <taxon>Rhynchosporeae</taxon>
        <taxon>Rhynchospora</taxon>
    </lineage>
</organism>
<comment type="caution">
    <text evidence="3">The sequence shown here is derived from an EMBL/GenBank/DDBJ whole genome shotgun (WGS) entry which is preliminary data.</text>
</comment>
<accession>A0AAD5Z6V9</accession>
<dbReference type="Gene3D" id="1.20.1280.50">
    <property type="match status" value="1"/>
</dbReference>
<evidence type="ECO:0000313" key="4">
    <source>
        <dbReference type="Proteomes" id="UP001210211"/>
    </source>
</evidence>
<proteinExistence type="predicted"/>
<dbReference type="InterPro" id="IPR036047">
    <property type="entry name" value="F-box-like_dom_sf"/>
</dbReference>
<dbReference type="Pfam" id="PF24758">
    <property type="entry name" value="LRR_At5g56370"/>
    <property type="match status" value="1"/>
</dbReference>
<reference evidence="3 4" key="1">
    <citation type="journal article" date="2022" name="Cell">
        <title>Repeat-based holocentromeres influence genome architecture and karyotype evolution.</title>
        <authorList>
            <person name="Hofstatter P.G."/>
            <person name="Thangavel G."/>
            <person name="Lux T."/>
            <person name="Neumann P."/>
            <person name="Vondrak T."/>
            <person name="Novak P."/>
            <person name="Zhang M."/>
            <person name="Costa L."/>
            <person name="Castellani M."/>
            <person name="Scott A."/>
            <person name="Toegelov H."/>
            <person name="Fuchs J."/>
            <person name="Mata-Sucre Y."/>
            <person name="Dias Y."/>
            <person name="Vanzela A.L.L."/>
            <person name="Huettel B."/>
            <person name="Almeida C.C.S."/>
            <person name="Simkova H."/>
            <person name="Souza G."/>
            <person name="Pedrosa-Harand A."/>
            <person name="Macas J."/>
            <person name="Mayer K.F.X."/>
            <person name="Houben A."/>
            <person name="Marques A."/>
        </authorList>
    </citation>
    <scope>NUCLEOTIDE SEQUENCE [LARGE SCALE GENOMIC DNA]</scope>
    <source>
        <strain evidence="3">RhyTen1mFocal</strain>
    </source>
</reference>
<feature type="domain" description="F-box" evidence="1">
    <location>
        <begin position="7"/>
        <end position="45"/>
    </location>
</feature>
<dbReference type="InterPro" id="IPR055411">
    <property type="entry name" value="LRR_FXL15/At3g58940/PEG3-like"/>
</dbReference>
<dbReference type="PANTHER" id="PTHR31900">
    <property type="entry name" value="F-BOX/RNI SUPERFAMILY PROTEIN-RELATED"/>
    <property type="match status" value="1"/>
</dbReference>
<evidence type="ECO:0000259" key="1">
    <source>
        <dbReference type="Pfam" id="PF00646"/>
    </source>
</evidence>
<keyword evidence="4" id="KW-1185">Reference proteome</keyword>
<feature type="domain" description="F-box/LRR-repeat protein 15/At3g58940/PEG3-like LRR" evidence="2">
    <location>
        <begin position="105"/>
        <end position="234"/>
    </location>
</feature>
<dbReference type="InterPro" id="IPR050232">
    <property type="entry name" value="FBL13/AtMIF1-like"/>
</dbReference>
<gene>
    <name evidence="3" type="ORF">LUZ61_017137</name>
</gene>
<dbReference type="AlphaFoldDB" id="A0AAD5Z6V9"/>
<dbReference type="Proteomes" id="UP001210211">
    <property type="component" value="Unassembled WGS sequence"/>
</dbReference>
<protein>
    <recommendedName>
        <fullName evidence="5">F-box domain-containing protein</fullName>
    </recommendedName>
</protein>
<dbReference type="PANTHER" id="PTHR31900:SF27">
    <property type="entry name" value="FBD DOMAIN-CONTAINING PROTEIN"/>
    <property type="match status" value="1"/>
</dbReference>
<evidence type="ECO:0000259" key="2">
    <source>
        <dbReference type="Pfam" id="PF24758"/>
    </source>
</evidence>
<evidence type="ECO:0008006" key="5">
    <source>
        <dbReference type="Google" id="ProtNLM"/>
    </source>
</evidence>
<name>A0AAD5Z6V9_9POAL</name>
<dbReference type="EMBL" id="JAMRDG010000002">
    <property type="protein sequence ID" value="KAJ3687973.1"/>
    <property type="molecule type" value="Genomic_DNA"/>
</dbReference>